<evidence type="ECO:0000313" key="2">
    <source>
        <dbReference type="Proteomes" id="UP000830395"/>
    </source>
</evidence>
<gene>
    <name evidence="1" type="ORF">PDJAM_G00047570</name>
</gene>
<feature type="non-terminal residue" evidence="1">
    <location>
        <position position="1"/>
    </location>
</feature>
<keyword evidence="2" id="KW-1185">Reference proteome</keyword>
<protein>
    <submittedName>
        <fullName evidence="1">Uncharacterized protein</fullName>
    </submittedName>
</protein>
<sequence>RKRLFSDCHRVAQRDLSFQQRVKASTLSTRKGYEDFTAINKDFDQRDPDMTEERDKSLADAPCSPTGTSSSASQDESDSDAPSSPAGSDSHGLLHSSSKKIDEDEDDRFPACIRDAVSQVLKGYDWSLVPMPARANGTLKSKPHVKRPMNAFMVWAQAARRKLADQYPHLHNAELSKTLGKLWRLLSENEKRPFVEEAERLRVQHKKDHPDYKYQPRRRKSVKPGQSDSDSGAELSHHMYKSEPGMGGLAGLADHHHTDHTGQPHGPPTPPTTPKTDLHHGHGGKQDMKNEGRRLLDTGRQNIDFSNVDISELSTDVMSNMEAFDVREFDQYLPVNGHSVASSMVSEPNPGVYAASYSHSGASGASWSRKVALSSSSTSASSSGSSDMGQHRPHIKTEQLSPSHYSEPSHSSPSHSDYGSYGAQSCTASTAPFPSSPCDYTDLQSPGYYSPYSSYASSLYQYPYFHSSRRPYGGTILNSLSIPPSHSPTANWEQPIYTTLSRP</sequence>
<proteinExistence type="predicted"/>
<reference evidence="1" key="1">
    <citation type="submission" date="2020-02" db="EMBL/GenBank/DDBJ databases">
        <title>Genome sequencing of the panga catfish, Pangasius djambal.</title>
        <authorList>
            <person name="Wen M."/>
            <person name="Zahm M."/>
            <person name="Roques C."/>
            <person name="Cabau C."/>
            <person name="Klopp C."/>
            <person name="Donnadieu C."/>
            <person name="Jouanno E."/>
            <person name="Avarre J.-C."/>
            <person name="Campet M."/>
            <person name="Ha T."/>
            <person name="Dugue R."/>
            <person name="Lampietro C."/>
            <person name="Louis A."/>
            <person name="Herpin A."/>
            <person name="Echchiki A."/>
            <person name="Berthelot C."/>
            <person name="Parey E."/>
            <person name="Roest-Crollius H."/>
            <person name="Braasch I."/>
            <person name="Postlethwait J.H."/>
            <person name="Bobe J."/>
            <person name="Montfort J."/>
            <person name="Bouchez O."/>
            <person name="Begum T."/>
            <person name="Schartl M."/>
            <person name="Gustiano R."/>
            <person name="Guiguen Y."/>
        </authorList>
    </citation>
    <scope>NUCLEOTIDE SEQUENCE</scope>
    <source>
        <strain evidence="1">Pdj_M5554</strain>
    </source>
</reference>
<dbReference type="EMBL" id="CM040987">
    <property type="protein sequence ID" value="MCJ8739471.1"/>
    <property type="molecule type" value="Genomic_DNA"/>
</dbReference>
<dbReference type="Proteomes" id="UP000830395">
    <property type="component" value="Chromosome 13"/>
</dbReference>
<accession>A0ACC5YWY6</accession>
<evidence type="ECO:0000313" key="1">
    <source>
        <dbReference type="EMBL" id="MCJ8739471.1"/>
    </source>
</evidence>
<name>A0ACC5YWY6_9TELE</name>
<organism evidence="1 2">
    <name type="scientific">Pangasius djambal</name>
    <dbReference type="NCBI Taxonomy" id="1691987"/>
    <lineage>
        <taxon>Eukaryota</taxon>
        <taxon>Metazoa</taxon>
        <taxon>Chordata</taxon>
        <taxon>Craniata</taxon>
        <taxon>Vertebrata</taxon>
        <taxon>Euteleostomi</taxon>
        <taxon>Actinopterygii</taxon>
        <taxon>Neopterygii</taxon>
        <taxon>Teleostei</taxon>
        <taxon>Ostariophysi</taxon>
        <taxon>Siluriformes</taxon>
        <taxon>Pangasiidae</taxon>
        <taxon>Pangasius</taxon>
    </lineage>
</organism>
<comment type="caution">
    <text evidence="1">The sequence shown here is derived from an EMBL/GenBank/DDBJ whole genome shotgun (WGS) entry which is preliminary data.</text>
</comment>